<keyword evidence="3" id="KW-1185">Reference proteome</keyword>
<feature type="compositionally biased region" description="Basic and acidic residues" evidence="1">
    <location>
        <begin position="196"/>
        <end position="211"/>
    </location>
</feature>
<name>A0AAW1I7H3_SAPOF</name>
<reference evidence="2" key="1">
    <citation type="submission" date="2024-03" db="EMBL/GenBank/DDBJ databases">
        <title>WGS assembly of Saponaria officinalis var. Norfolk2.</title>
        <authorList>
            <person name="Jenkins J."/>
            <person name="Shu S."/>
            <person name="Grimwood J."/>
            <person name="Barry K."/>
            <person name="Goodstein D."/>
            <person name="Schmutz J."/>
            <person name="Leebens-Mack J."/>
            <person name="Osbourn A."/>
        </authorList>
    </citation>
    <scope>NUCLEOTIDE SEQUENCE [LARGE SCALE GENOMIC DNA]</scope>
    <source>
        <strain evidence="2">JIC</strain>
    </source>
</reference>
<dbReference type="AlphaFoldDB" id="A0AAW1I7H3"/>
<dbReference type="EMBL" id="JBDFQZ010000010">
    <property type="protein sequence ID" value="KAK9685046.1"/>
    <property type="molecule type" value="Genomic_DNA"/>
</dbReference>
<feature type="region of interest" description="Disordered" evidence="1">
    <location>
        <begin position="269"/>
        <end position="300"/>
    </location>
</feature>
<feature type="region of interest" description="Disordered" evidence="1">
    <location>
        <begin position="189"/>
        <end position="211"/>
    </location>
</feature>
<comment type="caution">
    <text evidence="2">The sequence shown here is derived from an EMBL/GenBank/DDBJ whole genome shotgun (WGS) entry which is preliminary data.</text>
</comment>
<dbReference type="Proteomes" id="UP001443914">
    <property type="component" value="Unassembled WGS sequence"/>
</dbReference>
<proteinExistence type="predicted"/>
<sequence>MSASLETQLEALHARFANLEGRQPIKSPPKPKPLEQEVDFCGRCGATGHEAINCLAERDHAYAFQQYKQGNYYYGHQHGNPSHFMPHPLQREGYRKPPFIWPPQQQFSSNDKQREEIAELTSLVKALALQAQKIMQVVEAKDVAIGRLEAQLAQVTEAQTPRQPEMVCAIHTGRSLSCEGPKMPIYNAGITNSKTENAEREQSSDDDKELNKERVLDRTILGVRSSENGEAILDRGAGSIRSSNMAGKSARWSGYVADNGSYFTTLTPQPQLGSKMEDHSAFSVSTGHSGLGNGDPGGTSAWKLKLIDKDGVE</sequence>
<gene>
    <name evidence="2" type="ORF">RND81_10G251400</name>
</gene>
<evidence type="ECO:0000313" key="2">
    <source>
        <dbReference type="EMBL" id="KAK9685046.1"/>
    </source>
</evidence>
<evidence type="ECO:0000256" key="1">
    <source>
        <dbReference type="SAM" id="MobiDB-lite"/>
    </source>
</evidence>
<protein>
    <recommendedName>
        <fullName evidence="4">CCHC-type domain-containing protein</fullName>
    </recommendedName>
</protein>
<organism evidence="2 3">
    <name type="scientific">Saponaria officinalis</name>
    <name type="common">Common soapwort</name>
    <name type="synonym">Lychnis saponaria</name>
    <dbReference type="NCBI Taxonomy" id="3572"/>
    <lineage>
        <taxon>Eukaryota</taxon>
        <taxon>Viridiplantae</taxon>
        <taxon>Streptophyta</taxon>
        <taxon>Embryophyta</taxon>
        <taxon>Tracheophyta</taxon>
        <taxon>Spermatophyta</taxon>
        <taxon>Magnoliopsida</taxon>
        <taxon>eudicotyledons</taxon>
        <taxon>Gunneridae</taxon>
        <taxon>Pentapetalae</taxon>
        <taxon>Caryophyllales</taxon>
        <taxon>Caryophyllaceae</taxon>
        <taxon>Caryophylleae</taxon>
        <taxon>Saponaria</taxon>
    </lineage>
</organism>
<accession>A0AAW1I7H3</accession>
<evidence type="ECO:0008006" key="4">
    <source>
        <dbReference type="Google" id="ProtNLM"/>
    </source>
</evidence>
<evidence type="ECO:0000313" key="3">
    <source>
        <dbReference type="Proteomes" id="UP001443914"/>
    </source>
</evidence>